<evidence type="ECO:0000313" key="4">
    <source>
        <dbReference type="Proteomes" id="UP000734854"/>
    </source>
</evidence>
<dbReference type="Pfam" id="PF02713">
    <property type="entry name" value="DUF220"/>
    <property type="match status" value="1"/>
</dbReference>
<dbReference type="InterPro" id="IPR003863">
    <property type="entry name" value="DUF220"/>
</dbReference>
<organism evidence="3 4">
    <name type="scientific">Zingiber officinale</name>
    <name type="common">Ginger</name>
    <name type="synonym">Amomum zingiber</name>
    <dbReference type="NCBI Taxonomy" id="94328"/>
    <lineage>
        <taxon>Eukaryota</taxon>
        <taxon>Viridiplantae</taxon>
        <taxon>Streptophyta</taxon>
        <taxon>Embryophyta</taxon>
        <taxon>Tracheophyta</taxon>
        <taxon>Spermatophyta</taxon>
        <taxon>Magnoliopsida</taxon>
        <taxon>Liliopsida</taxon>
        <taxon>Zingiberales</taxon>
        <taxon>Zingiberaceae</taxon>
        <taxon>Zingiber</taxon>
    </lineage>
</organism>
<name>A0A8J5H3J1_ZINOF</name>
<dbReference type="PANTHER" id="PTHR31385:SF1">
    <property type="entry name" value="PUTATIVE (DUF220)-RELATED"/>
    <property type="match status" value="1"/>
</dbReference>
<keyword evidence="4" id="KW-1185">Reference proteome</keyword>
<reference evidence="3 4" key="1">
    <citation type="submission" date="2020-08" db="EMBL/GenBank/DDBJ databases">
        <title>Plant Genome Project.</title>
        <authorList>
            <person name="Zhang R.-G."/>
        </authorList>
    </citation>
    <scope>NUCLEOTIDE SEQUENCE [LARGE SCALE GENOMIC DNA]</scope>
    <source>
        <tissue evidence="3">Rhizome</tissue>
    </source>
</reference>
<dbReference type="AlphaFoldDB" id="A0A8J5H3J1"/>
<comment type="caution">
    <text evidence="3">The sequence shown here is derived from an EMBL/GenBank/DDBJ whole genome shotgun (WGS) entry which is preliminary data.</text>
</comment>
<dbReference type="PANTHER" id="PTHR31385">
    <property type="entry name" value="PUTATIVE (DUF220)-RELATED"/>
    <property type="match status" value="1"/>
</dbReference>
<evidence type="ECO:0000259" key="2">
    <source>
        <dbReference type="Pfam" id="PF02713"/>
    </source>
</evidence>
<accession>A0A8J5H3J1</accession>
<dbReference type="SUPFAM" id="SSF55961">
    <property type="entry name" value="Bet v1-like"/>
    <property type="match status" value="1"/>
</dbReference>
<evidence type="ECO:0000256" key="1">
    <source>
        <dbReference type="SAM" id="MobiDB-lite"/>
    </source>
</evidence>
<evidence type="ECO:0000313" key="3">
    <source>
        <dbReference type="EMBL" id="KAG6514949.1"/>
    </source>
</evidence>
<proteinExistence type="predicted"/>
<feature type="domain" description="DUF220" evidence="2">
    <location>
        <begin position="245"/>
        <end position="315"/>
    </location>
</feature>
<sequence length="412" mass="46823">MQAAIGPDPPPSASSKLDPSPSRKLSILYLLEVFLARIHVMRSLNHFDWSFQIRQKGMFPEAIQYLLASAGRKILMANKEMEKLFDATVNKGKECSLAMNSAVGSLVQFQKNIQNSLKGHLRKLMNDKQKIGARSSLVLVENESPSALEANFKKQLEAWKENSFWVDQAPEIKVSVPKGSLCNLNVKFNVGLPPDAIFNIVIDPDNKRVFKNIKEVISRKVLLDEGLRQVVEVEQAAIWRFLWWSGTITVHAIVDQNRKDHTVKFKQGKSGFMKQFEGCWKVEPLFVDEQMCQPFKPTTWNDYDSCTQGKGRVGSVVTLDQLIQPALVPPPPISWYLRGITTRTTEMLVNDLLAETARLRCAVSIEEVKGDLEGSVHDKMLDSADAFIDIKQRWQVGRKQNRRRNRRLLLTH</sequence>
<dbReference type="EMBL" id="JACMSC010000007">
    <property type="protein sequence ID" value="KAG6514949.1"/>
    <property type="molecule type" value="Genomic_DNA"/>
</dbReference>
<protein>
    <recommendedName>
        <fullName evidence="2">DUF220 domain-containing protein</fullName>
    </recommendedName>
</protein>
<dbReference type="Proteomes" id="UP000734854">
    <property type="component" value="Unassembled WGS sequence"/>
</dbReference>
<feature type="region of interest" description="Disordered" evidence="1">
    <location>
        <begin position="1"/>
        <end position="21"/>
    </location>
</feature>
<gene>
    <name evidence="3" type="ORF">ZIOFF_025325</name>
</gene>